<proteinExistence type="predicted"/>
<dbReference type="RefSeq" id="WP_189449168.1">
    <property type="nucleotide sequence ID" value="NZ_BMXY01000002.1"/>
</dbReference>
<evidence type="ECO:0000313" key="3">
    <source>
        <dbReference type="Proteomes" id="UP000643403"/>
    </source>
</evidence>
<evidence type="ECO:0000256" key="1">
    <source>
        <dbReference type="SAM" id="MobiDB-lite"/>
    </source>
</evidence>
<evidence type="ECO:0000313" key="2">
    <source>
        <dbReference type="EMBL" id="GGZ64783.1"/>
    </source>
</evidence>
<sequence length="251" mass="27524">MTSQLLQVPPPGNEGGDGDPVGRIDREIIREVDLDRVSALIERRSASGLLEELAGIVQALELAASRASPLRAGIVGRLLGRDLAQQARARQAYEHIRIRLHLAERRAVEVEAHGRELAEAVAHIGRQRARLAEIAERGRGAMDAFAVGAAPRQADAMARRLDHLTLLISSWDIAAAHMRLVRQYGELLLARYAHVRDVVVPQWRRAVEIALTQDEDGDTQAAELLREALESLLQATAPEPAVFPSGKDLRV</sequence>
<accession>A0ABQ3C1X4</accession>
<comment type="caution">
    <text evidence="2">The sequence shown here is derived from an EMBL/GenBank/DDBJ whole genome shotgun (WGS) entry which is preliminary data.</text>
</comment>
<dbReference type="EMBL" id="BMXY01000002">
    <property type="protein sequence ID" value="GGZ64783.1"/>
    <property type="molecule type" value="Genomic_DNA"/>
</dbReference>
<gene>
    <name evidence="2" type="ORF">GCM10008101_18150</name>
</gene>
<feature type="region of interest" description="Disordered" evidence="1">
    <location>
        <begin position="1"/>
        <end position="22"/>
    </location>
</feature>
<dbReference type="Proteomes" id="UP000643403">
    <property type="component" value="Unassembled WGS sequence"/>
</dbReference>
<name>A0ABQ3C1X4_9GAMM</name>
<evidence type="ECO:0008006" key="4">
    <source>
        <dbReference type="Google" id="ProtNLM"/>
    </source>
</evidence>
<protein>
    <recommendedName>
        <fullName evidence="4">FCD domain-containing protein</fullName>
    </recommendedName>
</protein>
<reference evidence="3" key="1">
    <citation type="journal article" date="2019" name="Int. J. Syst. Evol. Microbiol.">
        <title>The Global Catalogue of Microorganisms (GCM) 10K type strain sequencing project: providing services to taxonomists for standard genome sequencing and annotation.</title>
        <authorList>
            <consortium name="The Broad Institute Genomics Platform"/>
            <consortium name="The Broad Institute Genome Sequencing Center for Infectious Disease"/>
            <person name="Wu L."/>
            <person name="Ma J."/>
        </authorList>
    </citation>
    <scope>NUCLEOTIDE SEQUENCE [LARGE SCALE GENOMIC DNA]</scope>
    <source>
        <strain evidence="3">KCTC 22558</strain>
    </source>
</reference>
<keyword evidence="3" id="KW-1185">Reference proteome</keyword>
<organism evidence="2 3">
    <name type="scientific">Cognatilysobacter xinjiangensis</name>
    <dbReference type="NCBI Taxonomy" id="546892"/>
    <lineage>
        <taxon>Bacteria</taxon>
        <taxon>Pseudomonadati</taxon>
        <taxon>Pseudomonadota</taxon>
        <taxon>Gammaproteobacteria</taxon>
        <taxon>Lysobacterales</taxon>
        <taxon>Lysobacteraceae</taxon>
        <taxon>Cognatilysobacter</taxon>
    </lineage>
</organism>